<dbReference type="Proteomes" id="UP000886856">
    <property type="component" value="Unassembled WGS sequence"/>
</dbReference>
<evidence type="ECO:0000313" key="2">
    <source>
        <dbReference type="Proteomes" id="UP000886856"/>
    </source>
</evidence>
<sequence length="219" mass="25928">MNKRLIYKNNLSNEKDIEGWVQEGHIKYSFDDGLILENGHPEELGDHAHWTMWLPEEFPSHFEMSWEFLPLREPGLCMIFFSATSKDGQSIFSHHLNRRTGYYPQYHSGDINTYHISYFRHKYESERAFRTCNLRKSAGFHFITQGADPLPAVEDAKDYYRLTVIKRKNRIVFKINELTIFEWEDDGCHGPALGKGWIGFRQMAPMKAKYRNIRVYELL</sequence>
<organism evidence="1 2">
    <name type="scientific">Candidatus Jeotgalibaca merdavium</name>
    <dbReference type="NCBI Taxonomy" id="2838627"/>
    <lineage>
        <taxon>Bacteria</taxon>
        <taxon>Bacillati</taxon>
        <taxon>Bacillota</taxon>
        <taxon>Bacilli</taxon>
        <taxon>Lactobacillales</taxon>
        <taxon>Carnobacteriaceae</taxon>
        <taxon>Jeotgalibaca</taxon>
    </lineage>
</organism>
<reference evidence="1" key="2">
    <citation type="submission" date="2021-04" db="EMBL/GenBank/DDBJ databases">
        <authorList>
            <person name="Gilroy R."/>
        </authorList>
    </citation>
    <scope>NUCLEOTIDE SEQUENCE</scope>
    <source>
        <strain evidence="1">CHK171-505</strain>
    </source>
</reference>
<comment type="caution">
    <text evidence="1">The sequence shown here is derived from an EMBL/GenBank/DDBJ whole genome shotgun (WGS) entry which is preliminary data.</text>
</comment>
<dbReference type="Gene3D" id="2.60.120.200">
    <property type="match status" value="1"/>
</dbReference>
<gene>
    <name evidence="1" type="ORF">H9948_08000</name>
</gene>
<accession>A0A9D2I1T5</accession>
<dbReference type="EMBL" id="DWYW01000183">
    <property type="protein sequence ID" value="HJA90715.1"/>
    <property type="molecule type" value="Genomic_DNA"/>
</dbReference>
<dbReference type="InterPro" id="IPR015305">
    <property type="entry name" value="DUF1961"/>
</dbReference>
<proteinExistence type="predicted"/>
<evidence type="ECO:0000313" key="1">
    <source>
        <dbReference type="EMBL" id="HJA90715.1"/>
    </source>
</evidence>
<protein>
    <submittedName>
        <fullName evidence="1">YesU family protein</fullName>
    </submittedName>
</protein>
<dbReference type="InterPro" id="IPR013320">
    <property type="entry name" value="ConA-like_dom_sf"/>
</dbReference>
<dbReference type="AlphaFoldDB" id="A0A9D2I1T5"/>
<reference evidence="1" key="1">
    <citation type="journal article" date="2021" name="PeerJ">
        <title>Extensive microbial diversity within the chicken gut microbiome revealed by metagenomics and culture.</title>
        <authorList>
            <person name="Gilroy R."/>
            <person name="Ravi A."/>
            <person name="Getino M."/>
            <person name="Pursley I."/>
            <person name="Horton D.L."/>
            <person name="Alikhan N.F."/>
            <person name="Baker D."/>
            <person name="Gharbi K."/>
            <person name="Hall N."/>
            <person name="Watson M."/>
            <person name="Adriaenssens E.M."/>
            <person name="Foster-Nyarko E."/>
            <person name="Jarju S."/>
            <person name="Secka A."/>
            <person name="Antonio M."/>
            <person name="Oren A."/>
            <person name="Chaudhuri R.R."/>
            <person name="La Ragione R."/>
            <person name="Hildebrand F."/>
            <person name="Pallen M.J."/>
        </authorList>
    </citation>
    <scope>NUCLEOTIDE SEQUENCE</scope>
    <source>
        <strain evidence="1">CHK171-505</strain>
    </source>
</reference>
<dbReference type="SUPFAM" id="SSF49899">
    <property type="entry name" value="Concanavalin A-like lectins/glucanases"/>
    <property type="match status" value="1"/>
</dbReference>
<dbReference type="Pfam" id="PF09224">
    <property type="entry name" value="DUF1961"/>
    <property type="match status" value="1"/>
</dbReference>
<name>A0A9D2I1T5_9LACT</name>